<comment type="caution">
    <text evidence="1">The sequence shown here is derived from an EMBL/GenBank/DDBJ whole genome shotgun (WGS) entry which is preliminary data.</text>
</comment>
<dbReference type="Proteomes" id="UP000295689">
    <property type="component" value="Unassembled WGS sequence"/>
</dbReference>
<keyword evidence="2" id="KW-1185">Reference proteome</keyword>
<dbReference type="EMBL" id="SLVV01000016">
    <property type="protein sequence ID" value="TCN19756.1"/>
    <property type="molecule type" value="Genomic_DNA"/>
</dbReference>
<sequence>MGASVDFIDGFLEQTQRLNKKVRSIISPNQYDYIF</sequence>
<protein>
    <submittedName>
        <fullName evidence="1">Uncharacterized protein</fullName>
    </submittedName>
</protein>
<name>A0A4R2B0J3_9BACI</name>
<organism evidence="1 2">
    <name type="scientific">Mesobacillus foraminis</name>
    <dbReference type="NCBI Taxonomy" id="279826"/>
    <lineage>
        <taxon>Bacteria</taxon>
        <taxon>Bacillati</taxon>
        <taxon>Bacillota</taxon>
        <taxon>Bacilli</taxon>
        <taxon>Bacillales</taxon>
        <taxon>Bacillaceae</taxon>
        <taxon>Mesobacillus</taxon>
    </lineage>
</organism>
<reference evidence="1 2" key="1">
    <citation type="journal article" date="2015" name="Stand. Genomic Sci.">
        <title>Genomic Encyclopedia of Bacterial and Archaeal Type Strains, Phase III: the genomes of soil and plant-associated and newly described type strains.</title>
        <authorList>
            <person name="Whitman W.B."/>
            <person name="Woyke T."/>
            <person name="Klenk H.P."/>
            <person name="Zhou Y."/>
            <person name="Lilburn T.G."/>
            <person name="Beck B.J."/>
            <person name="De Vos P."/>
            <person name="Vandamme P."/>
            <person name="Eisen J.A."/>
            <person name="Garrity G."/>
            <person name="Hugenholtz P."/>
            <person name="Kyrpides N.C."/>
        </authorList>
    </citation>
    <scope>NUCLEOTIDE SEQUENCE [LARGE SCALE GENOMIC DNA]</scope>
    <source>
        <strain evidence="1 2">CV53</strain>
    </source>
</reference>
<proteinExistence type="predicted"/>
<gene>
    <name evidence="1" type="ORF">EV146_11661</name>
</gene>
<evidence type="ECO:0000313" key="1">
    <source>
        <dbReference type="EMBL" id="TCN19756.1"/>
    </source>
</evidence>
<accession>A0A4R2B0J3</accession>
<dbReference type="AlphaFoldDB" id="A0A4R2B0J3"/>
<evidence type="ECO:0000313" key="2">
    <source>
        <dbReference type="Proteomes" id="UP000295689"/>
    </source>
</evidence>